<name>A0A8X7QGG4_BRACI</name>
<organism evidence="3 4">
    <name type="scientific">Brassica carinata</name>
    <name type="common">Ethiopian mustard</name>
    <name type="synonym">Abyssinian cabbage</name>
    <dbReference type="NCBI Taxonomy" id="52824"/>
    <lineage>
        <taxon>Eukaryota</taxon>
        <taxon>Viridiplantae</taxon>
        <taxon>Streptophyta</taxon>
        <taxon>Embryophyta</taxon>
        <taxon>Tracheophyta</taxon>
        <taxon>Spermatophyta</taxon>
        <taxon>Magnoliopsida</taxon>
        <taxon>eudicotyledons</taxon>
        <taxon>Gunneridae</taxon>
        <taxon>Pentapetalae</taxon>
        <taxon>rosids</taxon>
        <taxon>malvids</taxon>
        <taxon>Brassicales</taxon>
        <taxon>Brassicaceae</taxon>
        <taxon>Brassiceae</taxon>
        <taxon>Brassica</taxon>
    </lineage>
</organism>
<dbReference type="EMBL" id="JAAMPC010000014">
    <property type="protein sequence ID" value="KAG2267008.1"/>
    <property type="molecule type" value="Genomic_DNA"/>
</dbReference>
<evidence type="ECO:0000313" key="2">
    <source>
        <dbReference type="EMBL" id="KAG2267008.1"/>
    </source>
</evidence>
<dbReference type="OrthoDB" id="1073481at2759"/>
<accession>A0A8X7QGG4</accession>
<dbReference type="PANTHER" id="PTHR35546:SF25">
    <property type="entry name" value="F-BOX DOMAIN-CONTAINING PROTEIN"/>
    <property type="match status" value="1"/>
</dbReference>
<evidence type="ECO:0000313" key="4">
    <source>
        <dbReference type="Proteomes" id="UP000886595"/>
    </source>
</evidence>
<gene>
    <name evidence="2" type="ORF">Bca52824_074087</name>
    <name evidence="3" type="ORF">Bca52824_074088</name>
</gene>
<dbReference type="InterPro" id="IPR055290">
    <property type="entry name" value="At3g26010-like"/>
</dbReference>
<comment type="caution">
    <text evidence="3">The sequence shown here is derived from an EMBL/GenBank/DDBJ whole genome shotgun (WGS) entry which is preliminary data.</text>
</comment>
<evidence type="ECO:0000313" key="3">
    <source>
        <dbReference type="EMBL" id="KAG2267009.1"/>
    </source>
</evidence>
<evidence type="ECO:0000259" key="1">
    <source>
        <dbReference type="Pfam" id="PF24750"/>
    </source>
</evidence>
<proteinExistence type="predicted"/>
<reference evidence="3 4" key="1">
    <citation type="submission" date="2020-02" db="EMBL/GenBank/DDBJ databases">
        <authorList>
            <person name="Ma Q."/>
            <person name="Huang Y."/>
            <person name="Song X."/>
            <person name="Pei D."/>
        </authorList>
    </citation>
    <scope>NUCLEOTIDE SEQUENCE [LARGE SCALE GENOMIC DNA]</scope>
    <source>
        <strain evidence="3">Sxm20200214</strain>
        <tissue evidence="3">Leaf</tissue>
    </source>
</reference>
<dbReference type="AlphaFoldDB" id="A0A8X7QGG4"/>
<sequence>MEITTRISLSRHQHSHSMWSLMVKDDQQEAVAHYGCEIWGHPTQQLGSYIATFITEAFLNHKQKYRQARAVAYTDVGLILIRVVSVLGNVSLYVANPVSRECVETDPPWCEAEEDYRNLGLATLTDRDGVVLGYKVVLLYDAIPRKKSFSLLIYSSETGLWSQETVQFPYSFSRQEFRCSISLNGNLHWVARNNVNDEVVVSTDFYGSEHPVCRVTPFPDLETSPQFQRFCTVSQGSLMYMNIAAQGDEHDKLSVWRLKSSWEWQIVSEVSYIGYEHPYIPLAINPFDSETVYFWSNDLDNQCLVSMNLRIGEFVFHGKLERSSSDGCILKSPEGHTFIQLAQEFSSFVLPKWLHRIPNTVTNNSRQPKPSSNPTFICWPPETPQPNTFLTCTRQQDELNNTWQNIKQKKSAKGRLSSSTAHHIATANSFSMLEDN</sequence>
<feature type="domain" description="F-box protein At3g26010-like beta-propeller" evidence="1">
    <location>
        <begin position="18"/>
        <end position="358"/>
    </location>
</feature>
<keyword evidence="4" id="KW-1185">Reference proteome</keyword>
<dbReference type="Proteomes" id="UP000886595">
    <property type="component" value="Unassembled WGS sequence"/>
</dbReference>
<dbReference type="PANTHER" id="PTHR35546">
    <property type="entry name" value="F-BOX PROTEIN INTERACTION DOMAIN PROTEIN-RELATED"/>
    <property type="match status" value="1"/>
</dbReference>
<dbReference type="Pfam" id="PF24750">
    <property type="entry name" value="b-prop_At3g26010-like"/>
    <property type="match status" value="1"/>
</dbReference>
<dbReference type="InterPro" id="IPR056592">
    <property type="entry name" value="Beta-prop_At3g26010-like"/>
</dbReference>
<dbReference type="EMBL" id="JAAMPC010000014">
    <property type="protein sequence ID" value="KAG2267009.1"/>
    <property type="molecule type" value="Genomic_DNA"/>
</dbReference>
<protein>
    <recommendedName>
        <fullName evidence="1">F-box protein At3g26010-like beta-propeller domain-containing protein</fullName>
    </recommendedName>
</protein>